<evidence type="ECO:0008006" key="2">
    <source>
        <dbReference type="Google" id="ProtNLM"/>
    </source>
</evidence>
<dbReference type="AlphaFoldDB" id="X0UXV7"/>
<protein>
    <recommendedName>
        <fullName evidence="2">Fumarate lyase N-terminal domain-containing protein</fullName>
    </recommendedName>
</protein>
<dbReference type="PANTHER" id="PTHR42696:SF2">
    <property type="entry name" value="ASPARTATE AMMONIA-LYASE"/>
    <property type="match status" value="1"/>
</dbReference>
<name>X0UXV7_9ZZZZ</name>
<dbReference type="Gene3D" id="1.10.275.10">
    <property type="entry name" value="Fumarase/aspartase (N-terminal domain)"/>
    <property type="match status" value="1"/>
</dbReference>
<dbReference type="GO" id="GO:0006531">
    <property type="term" value="P:aspartate metabolic process"/>
    <property type="evidence" value="ECO:0007669"/>
    <property type="project" value="TreeGrafter"/>
</dbReference>
<dbReference type="SUPFAM" id="SSF48557">
    <property type="entry name" value="L-aspartase-like"/>
    <property type="match status" value="1"/>
</dbReference>
<dbReference type="InterPro" id="IPR008948">
    <property type="entry name" value="L-Aspartase-like"/>
</dbReference>
<feature type="non-terminal residue" evidence="1">
    <location>
        <position position="73"/>
    </location>
</feature>
<dbReference type="GO" id="GO:0005829">
    <property type="term" value="C:cytosol"/>
    <property type="evidence" value="ECO:0007669"/>
    <property type="project" value="TreeGrafter"/>
</dbReference>
<proteinExistence type="predicted"/>
<dbReference type="InterPro" id="IPR051546">
    <property type="entry name" value="Aspartate_Ammonia-Lyase"/>
</dbReference>
<dbReference type="InterPro" id="IPR024083">
    <property type="entry name" value="Fumarase/histidase_N"/>
</dbReference>
<gene>
    <name evidence="1" type="ORF">S01H1_46089</name>
</gene>
<sequence>MSPRIERDALGEKEIPDDAYYGVQTQRAVENFPISGRTAHPALIIATVQIKKAAAQLHVALGLLSHDKGRVII</sequence>
<accession>X0UXV7</accession>
<dbReference type="GO" id="GO:0008797">
    <property type="term" value="F:aspartate ammonia-lyase activity"/>
    <property type="evidence" value="ECO:0007669"/>
    <property type="project" value="TreeGrafter"/>
</dbReference>
<organism evidence="1">
    <name type="scientific">marine sediment metagenome</name>
    <dbReference type="NCBI Taxonomy" id="412755"/>
    <lineage>
        <taxon>unclassified sequences</taxon>
        <taxon>metagenomes</taxon>
        <taxon>ecological metagenomes</taxon>
    </lineage>
</organism>
<evidence type="ECO:0000313" key="1">
    <source>
        <dbReference type="EMBL" id="GAG05138.1"/>
    </source>
</evidence>
<dbReference type="EMBL" id="BARS01029492">
    <property type="protein sequence ID" value="GAG05138.1"/>
    <property type="molecule type" value="Genomic_DNA"/>
</dbReference>
<dbReference type="PANTHER" id="PTHR42696">
    <property type="entry name" value="ASPARTATE AMMONIA-LYASE"/>
    <property type="match status" value="1"/>
</dbReference>
<comment type="caution">
    <text evidence="1">The sequence shown here is derived from an EMBL/GenBank/DDBJ whole genome shotgun (WGS) entry which is preliminary data.</text>
</comment>
<reference evidence="1" key="1">
    <citation type="journal article" date="2014" name="Front. Microbiol.">
        <title>High frequency of phylogenetically diverse reductive dehalogenase-homologous genes in deep subseafloor sedimentary metagenomes.</title>
        <authorList>
            <person name="Kawai M."/>
            <person name="Futagami T."/>
            <person name="Toyoda A."/>
            <person name="Takaki Y."/>
            <person name="Nishi S."/>
            <person name="Hori S."/>
            <person name="Arai W."/>
            <person name="Tsubouchi T."/>
            <person name="Morono Y."/>
            <person name="Uchiyama I."/>
            <person name="Ito T."/>
            <person name="Fujiyama A."/>
            <person name="Inagaki F."/>
            <person name="Takami H."/>
        </authorList>
    </citation>
    <scope>NUCLEOTIDE SEQUENCE</scope>
    <source>
        <strain evidence="1">Expedition CK06-06</strain>
    </source>
</reference>